<protein>
    <submittedName>
        <fullName evidence="2">Uncharacterized protein</fullName>
    </submittedName>
</protein>
<comment type="caution">
    <text evidence="2">The sequence shown here is derived from an EMBL/GenBank/DDBJ whole genome shotgun (WGS) entry which is preliminary data.</text>
</comment>
<dbReference type="AlphaFoldDB" id="A0AA36DE39"/>
<feature type="region of interest" description="Disordered" evidence="1">
    <location>
        <begin position="64"/>
        <end position="158"/>
    </location>
</feature>
<gene>
    <name evidence="2" type="ORF">MSPICULIGERA_LOCUS24052</name>
</gene>
<sequence length="892" mass="101443">MVRLAGTWPLKIAPQAYGTTALHDGVVFIDCKHAGQTRCRRRPSSHSSAIARSPGDLVCPTIHSSRPTAPPHSAHRLPHPKQDGLSTRLQHCRIPEGRLRPEKRIASVGRRARAVQPKRCPAHAAKPLPPAPPGDPDARIDPESTRRDRRRRQRHTTPTDRVLCVYRGLYSQYQGIISSTQYQQRARGWRRRYATPTCRGWRIAERLHLLETMDERQTLAAEYKLVLQLAVSLNARPTLDEFAKAVAAAGIQLNQPLLEVVHSQEHEEMAAPLALAAFTRLIIRNGRNNFVYHEVFDDVLNTHFIRRAATPIGEVDEDEEAERPSSNSSGFSARRDRLSCMFATPRSFVLTRSRSRAKSGSRPLQEKKLQLAFAKQGRRAHAERRRNILPQQAAAFANGVPRATLTDAELQGLLAEAGVPAHTSSTTVQPSQQPPETAPTPARFFLMILNISNEPSGNGFAHPKSQLASTTSRMISLTITEPTSIAIQKDSAIYCKTTQTDDDRIGHADFSDGSQDLCFDDDMMPYRQSHDDSQLFSKWPADTFLIHGRYKTIETVIHEPERDQPNPGIRVHIANGMARHPWLPWIRVRIIRHRNGTFYPNFVCSYCELEANAPPGEFRYQPEIALRMAGGSDAQYRLLDKLTRGARSRELFPYQAPPQFTAMPMFRRGNLVIHPEFGPQSRMGERYFEMGSWMWPGLQPDQTYLFWPGLRPGEYLDVYLDAFQKLINCPVVRLMQCYQNETECIQALPAIQQLFENILKAPRIDREDGRRLVIIDIQILVTEFRTEDRLRVWDKAVLPHLSIEYEKMVQVVWALMDSLRPIDIQLYQADLPKLSIKCQPIRTPTCANLIIAQNYASPWQVYAQILQSNTKDPRDTMPPLRCLWPRPIDHAI</sequence>
<reference evidence="2" key="1">
    <citation type="submission" date="2023-06" db="EMBL/GenBank/DDBJ databases">
        <authorList>
            <person name="Delattre M."/>
        </authorList>
    </citation>
    <scope>NUCLEOTIDE SEQUENCE</scope>
    <source>
        <strain evidence="2">AF72</strain>
    </source>
</reference>
<accession>A0AA36DE39</accession>
<dbReference type="Proteomes" id="UP001177023">
    <property type="component" value="Unassembled WGS sequence"/>
</dbReference>
<organism evidence="2 3">
    <name type="scientific">Mesorhabditis spiculigera</name>
    <dbReference type="NCBI Taxonomy" id="96644"/>
    <lineage>
        <taxon>Eukaryota</taxon>
        <taxon>Metazoa</taxon>
        <taxon>Ecdysozoa</taxon>
        <taxon>Nematoda</taxon>
        <taxon>Chromadorea</taxon>
        <taxon>Rhabditida</taxon>
        <taxon>Rhabditina</taxon>
        <taxon>Rhabditomorpha</taxon>
        <taxon>Rhabditoidea</taxon>
        <taxon>Rhabditidae</taxon>
        <taxon>Mesorhabditinae</taxon>
        <taxon>Mesorhabditis</taxon>
    </lineage>
</organism>
<evidence type="ECO:0000256" key="1">
    <source>
        <dbReference type="SAM" id="MobiDB-lite"/>
    </source>
</evidence>
<evidence type="ECO:0000313" key="2">
    <source>
        <dbReference type="EMBL" id="CAJ0586044.1"/>
    </source>
</evidence>
<feature type="non-terminal residue" evidence="2">
    <location>
        <position position="1"/>
    </location>
</feature>
<feature type="compositionally biased region" description="Basic and acidic residues" evidence="1">
    <location>
        <begin position="93"/>
        <end position="105"/>
    </location>
</feature>
<feature type="compositionally biased region" description="Basic and acidic residues" evidence="1">
    <location>
        <begin position="136"/>
        <end position="146"/>
    </location>
</feature>
<proteinExistence type="predicted"/>
<keyword evidence="3" id="KW-1185">Reference proteome</keyword>
<dbReference type="EMBL" id="CATQJA010002707">
    <property type="protein sequence ID" value="CAJ0586044.1"/>
    <property type="molecule type" value="Genomic_DNA"/>
</dbReference>
<evidence type="ECO:0000313" key="3">
    <source>
        <dbReference type="Proteomes" id="UP001177023"/>
    </source>
</evidence>
<name>A0AA36DE39_9BILA</name>